<organism evidence="2 3">
    <name type="scientific">Pontiella desulfatans</name>
    <dbReference type="NCBI Taxonomy" id="2750659"/>
    <lineage>
        <taxon>Bacteria</taxon>
        <taxon>Pseudomonadati</taxon>
        <taxon>Kiritimatiellota</taxon>
        <taxon>Kiritimatiellia</taxon>
        <taxon>Kiritimatiellales</taxon>
        <taxon>Pontiellaceae</taxon>
        <taxon>Pontiella</taxon>
    </lineage>
</organism>
<dbReference type="SUPFAM" id="SSF51126">
    <property type="entry name" value="Pectin lyase-like"/>
    <property type="match status" value="1"/>
</dbReference>
<dbReference type="Pfam" id="PF13229">
    <property type="entry name" value="Beta_helix"/>
    <property type="match status" value="1"/>
</dbReference>
<dbReference type="InterPro" id="IPR012334">
    <property type="entry name" value="Pectin_lyas_fold"/>
</dbReference>
<evidence type="ECO:0000259" key="1">
    <source>
        <dbReference type="Pfam" id="PF13229"/>
    </source>
</evidence>
<keyword evidence="3" id="KW-1185">Reference proteome</keyword>
<evidence type="ECO:0000313" key="3">
    <source>
        <dbReference type="Proteomes" id="UP000366872"/>
    </source>
</evidence>
<reference evidence="2 3" key="1">
    <citation type="submission" date="2019-04" db="EMBL/GenBank/DDBJ databases">
        <authorList>
            <person name="Van Vliet M D."/>
        </authorList>
    </citation>
    <scope>NUCLEOTIDE SEQUENCE [LARGE SCALE GENOMIC DNA]</scope>
    <source>
        <strain evidence="2 3">F1</strain>
    </source>
</reference>
<name>A0A6C2TXQ1_PONDE</name>
<protein>
    <recommendedName>
        <fullName evidence="1">Right handed beta helix domain-containing protein</fullName>
    </recommendedName>
</protein>
<dbReference type="PANTHER" id="PTHR36453">
    <property type="entry name" value="SECRETED PROTEIN-RELATED"/>
    <property type="match status" value="1"/>
</dbReference>
<dbReference type="InterPro" id="IPR039448">
    <property type="entry name" value="Beta_helix"/>
</dbReference>
<dbReference type="AlphaFoldDB" id="A0A6C2TXQ1"/>
<dbReference type="InterPro" id="IPR011050">
    <property type="entry name" value="Pectin_lyase_fold/virulence"/>
</dbReference>
<proteinExistence type="predicted"/>
<dbReference type="SMART" id="SM00710">
    <property type="entry name" value="PbH1"/>
    <property type="match status" value="6"/>
</dbReference>
<sequence length="817" mass="91025">MTYKKDIPALGNDWKGVEKMMNRRFVVLTAILAFAGGAVWAEGSVPNRIHVAVDGHDGNPGTETQPVATLHKAKELARERQASDQPSPLEVVVGGGVYYLEKPLILSPEDSGSFIYPITYRAADNEEVVLRGGRVVSGWEKWKDGIYKTNLKEQGLGRLRFHQLFYKSATSKKATAKRQVLARHPNRDPKHPRTGGYLYTPEQAKEGCRQLLYTEGDIPWGDWGDVSQAEIVSPYGGWYFAITPVWNVNREENTVGFRPIRKPIEKMNRFFVQNVLDALDAPGEWFLDYKKGDLYFYPPAGQIEAGQVIVPVMDHVIELKGTIPYPHKGLSITYQGQLEDCPRSDVPMAPVSFITLKGFTIECAWQDAIRMTGARHCRVVNCRITNAGNVGVNIGGITSAYEEVGTPRVKEATGYATVGAGAGGQSLWSNDPGKSCQVVGCDIWETGCEGIVLLGSDNLAENNHIHDIGLYAKDCPGINLLGERNVARKNTIHDLPRCAIFFKGMENVMEFNDIHNVVLETKDMGAIRSVHRNRYLGGDIIRFNRIFDVPGYGFMAGQLRPDTFMTYGVYLDDYTSNVKVQGNIIVNAGRSGIMVHGGNNVLFENNIVYNPMGFPSEFSPIAPKSEAAKAKARARGPGEKTIFRNNITRNNIMVSSMKGATIPYRFARPEFWGRRKAYFSNNLFYNLQKPDAPMGVVLADKKALSWEQWLDFGMEDGSVFGDPGFVDINNRRFELKEDSPAWALGFKAIPVDEIGCYPSPERASWPLKPNLKRFREKPVVKTISGDPRPASRVWFNVEFIDVSKTGGIGWSEEKAKE</sequence>
<dbReference type="EMBL" id="CAAHFG010000001">
    <property type="protein sequence ID" value="VGO12359.1"/>
    <property type="molecule type" value="Genomic_DNA"/>
</dbReference>
<accession>A0A6C2TXQ1</accession>
<dbReference type="Gene3D" id="2.160.20.10">
    <property type="entry name" value="Single-stranded right-handed beta-helix, Pectin lyase-like"/>
    <property type="match status" value="3"/>
</dbReference>
<feature type="domain" description="Right handed beta helix" evidence="1">
    <location>
        <begin position="435"/>
        <end position="612"/>
    </location>
</feature>
<evidence type="ECO:0000313" key="2">
    <source>
        <dbReference type="EMBL" id="VGO12359.1"/>
    </source>
</evidence>
<gene>
    <name evidence="2" type="ORF">PDESU_00911</name>
</gene>
<dbReference type="Proteomes" id="UP000366872">
    <property type="component" value="Unassembled WGS sequence"/>
</dbReference>
<dbReference type="InterPro" id="IPR006626">
    <property type="entry name" value="PbH1"/>
</dbReference>
<dbReference type="PANTHER" id="PTHR36453:SF1">
    <property type="entry name" value="RIGHT HANDED BETA HELIX DOMAIN-CONTAINING PROTEIN"/>
    <property type="match status" value="1"/>
</dbReference>